<dbReference type="RefSeq" id="WP_017045425.1">
    <property type="nucleotide sequence ID" value="NZ_AJYS02000050.1"/>
</dbReference>
<comment type="caution">
    <text evidence="2">The sequence shown here is derived from an EMBL/GenBank/DDBJ whole genome shotgun (WGS) entry which is preliminary data.</text>
</comment>
<reference evidence="2 3" key="1">
    <citation type="journal article" date="2012" name="Science">
        <title>Ecological populations of bacteria act as socially cohesive units of antibiotic production and resistance.</title>
        <authorList>
            <person name="Cordero O.X."/>
            <person name="Wildschutte H."/>
            <person name="Kirkup B."/>
            <person name="Proehl S."/>
            <person name="Ngo L."/>
            <person name="Hussain F."/>
            <person name="Le Roux F."/>
            <person name="Mincer T."/>
            <person name="Polz M.F."/>
        </authorList>
    </citation>
    <scope>NUCLEOTIDE SEQUENCE [LARGE SCALE GENOMIC DNA]</scope>
    <source>
        <strain evidence="2 3">FS-238</strain>
    </source>
</reference>
<dbReference type="AlphaFoldDB" id="A0A853R835"/>
<evidence type="ECO:0000259" key="1">
    <source>
        <dbReference type="Pfam" id="PF04230"/>
    </source>
</evidence>
<evidence type="ECO:0000313" key="2">
    <source>
        <dbReference type="EMBL" id="OEE41047.1"/>
    </source>
</evidence>
<gene>
    <name evidence="2" type="ORF">A1QS_02415</name>
</gene>
<accession>A0A853R835</accession>
<keyword evidence="3" id="KW-1185">Reference proteome</keyword>
<name>A0A853R835_9VIBR</name>
<feature type="domain" description="Polysaccharide pyruvyl transferase" evidence="1">
    <location>
        <begin position="17"/>
        <end position="272"/>
    </location>
</feature>
<dbReference type="Pfam" id="PF04230">
    <property type="entry name" value="PS_pyruv_trans"/>
    <property type="match status" value="1"/>
</dbReference>
<protein>
    <recommendedName>
        <fullName evidence="1">Polysaccharide pyruvyl transferase domain-containing protein</fullName>
    </recommendedName>
</protein>
<evidence type="ECO:0000313" key="3">
    <source>
        <dbReference type="Proteomes" id="UP000094808"/>
    </source>
</evidence>
<proteinExistence type="predicted"/>
<dbReference type="EMBL" id="AJYS02000050">
    <property type="protein sequence ID" value="OEE41047.1"/>
    <property type="molecule type" value="Genomic_DNA"/>
</dbReference>
<dbReference type="InterPro" id="IPR007345">
    <property type="entry name" value="Polysacch_pyruvyl_Trfase"/>
</dbReference>
<dbReference type="Proteomes" id="UP000094808">
    <property type="component" value="Unassembled WGS sequence"/>
</dbReference>
<organism evidence="2 3">
    <name type="scientific">Vibrio ordalii FS-238</name>
    <dbReference type="NCBI Taxonomy" id="617133"/>
    <lineage>
        <taxon>Bacteria</taxon>
        <taxon>Pseudomonadati</taxon>
        <taxon>Pseudomonadota</taxon>
        <taxon>Gammaproteobacteria</taxon>
        <taxon>Vibrionales</taxon>
        <taxon>Vibrionaceae</taxon>
        <taxon>Vibrio</taxon>
    </lineage>
</organism>
<sequence>MINNKVGLLDTTVSTLNVGDRIIYDSCFSQINELFIKEQFFNISTRDYLSPFSMKVLNGMDLSFLMGTNVLSSDNLLQGPWKLTPLHIPFIKNNNIVTLGVGWNSYQKEPSYYARYFYSKLLSNEMYHSVRDNYTAQMLIKSGVKNVLNTSCSTMWNLTEEHCKSIDCNKKDSVIFTLTDYSKDYEKDGFLIKLLIKEYKNVYFWAQGSEDINYLNCFDEGKTKEIKIIPPRLESFDHVLNSVDVDFVGTRLHAGIRALQKKRRAIIIGIDNRAIEKGKDFNLNVINKDDIYTSLKNEIFATKIVDVRIPQEKINLWKEQFK</sequence>